<gene>
    <name evidence="4" type="ORF">SAMN04488024_102335</name>
</gene>
<dbReference type="Pfam" id="PF07992">
    <property type="entry name" value="Pyr_redox_2"/>
    <property type="match status" value="1"/>
</dbReference>
<evidence type="ECO:0000313" key="4">
    <source>
        <dbReference type="EMBL" id="SDC54669.1"/>
    </source>
</evidence>
<sequence length="311" mass="33805">MVSLLIFVPKERYMNFDVIIIGGSYSGLSAALTLARATRSVLVIDSGKPCNRQTPHSHNFLTHDGDTPAEIAAEAKAEVLKYPTAKMIAGKAIKASQKTGGFTVGLESGESFSARKLLIATGLKDVLPEIKGLAECWAISVIHCPYCHGYEVKGEAIGLMMNGDQAFDMAKNLYLWNKDLTLLTNGKSELTAEQTEKLKAKSILIVETEIVEFEHTNGNLSEVVFAGGEKLALKAVYARPNVEQHIDFDAQLNFELTDLKTIKVNEQQQTTAKGVYAAGDCATMFRSLSYITAAGTMAAVVLNKEMISEDF</sequence>
<evidence type="ECO:0000256" key="2">
    <source>
        <dbReference type="ARBA" id="ARBA00023002"/>
    </source>
</evidence>
<keyword evidence="2" id="KW-0560">Oxidoreductase</keyword>
<dbReference type="STRING" id="390242.SAMN04488024_102335"/>
<dbReference type="Proteomes" id="UP000199455">
    <property type="component" value="Unassembled WGS sequence"/>
</dbReference>
<dbReference type="AlphaFoldDB" id="A0A1G6MGM4"/>
<dbReference type="InterPro" id="IPR050097">
    <property type="entry name" value="Ferredoxin-NADP_redctase_2"/>
</dbReference>
<dbReference type="InterPro" id="IPR023753">
    <property type="entry name" value="FAD/NAD-binding_dom"/>
</dbReference>
<dbReference type="PRINTS" id="PR00368">
    <property type="entry name" value="FADPNR"/>
</dbReference>
<feature type="domain" description="FAD/NAD(P)-binding" evidence="3">
    <location>
        <begin position="16"/>
        <end position="293"/>
    </location>
</feature>
<accession>A0A1G6MGM4</accession>
<name>A0A1G6MGM4_9SPHI</name>
<evidence type="ECO:0000313" key="5">
    <source>
        <dbReference type="Proteomes" id="UP000199455"/>
    </source>
</evidence>
<keyword evidence="1" id="KW-0285">Flavoprotein</keyword>
<dbReference type="Gene3D" id="3.50.50.60">
    <property type="entry name" value="FAD/NAD(P)-binding domain"/>
    <property type="match status" value="2"/>
</dbReference>
<protein>
    <submittedName>
        <fullName evidence="4">Thioredoxin reductase</fullName>
    </submittedName>
</protein>
<keyword evidence="5" id="KW-1185">Reference proteome</keyword>
<evidence type="ECO:0000256" key="1">
    <source>
        <dbReference type="ARBA" id="ARBA00022630"/>
    </source>
</evidence>
<evidence type="ECO:0000259" key="3">
    <source>
        <dbReference type="Pfam" id="PF07992"/>
    </source>
</evidence>
<dbReference type="SUPFAM" id="SSF51905">
    <property type="entry name" value="FAD/NAD(P)-binding domain"/>
    <property type="match status" value="1"/>
</dbReference>
<reference evidence="5" key="1">
    <citation type="submission" date="2016-10" db="EMBL/GenBank/DDBJ databases">
        <authorList>
            <person name="Varghese N."/>
            <person name="Submissions S."/>
        </authorList>
    </citation>
    <scope>NUCLEOTIDE SEQUENCE [LARGE SCALE GENOMIC DNA]</scope>
    <source>
        <strain evidence="5">DSM 18609</strain>
    </source>
</reference>
<dbReference type="EMBL" id="FMZH01000002">
    <property type="protein sequence ID" value="SDC54669.1"/>
    <property type="molecule type" value="Genomic_DNA"/>
</dbReference>
<dbReference type="InterPro" id="IPR036188">
    <property type="entry name" value="FAD/NAD-bd_sf"/>
</dbReference>
<organism evidence="4 5">
    <name type="scientific">Pedobacter soli</name>
    <dbReference type="NCBI Taxonomy" id="390242"/>
    <lineage>
        <taxon>Bacteria</taxon>
        <taxon>Pseudomonadati</taxon>
        <taxon>Bacteroidota</taxon>
        <taxon>Sphingobacteriia</taxon>
        <taxon>Sphingobacteriales</taxon>
        <taxon>Sphingobacteriaceae</taxon>
        <taxon>Pedobacter</taxon>
    </lineage>
</organism>
<proteinExistence type="predicted"/>
<dbReference type="GO" id="GO:0016491">
    <property type="term" value="F:oxidoreductase activity"/>
    <property type="evidence" value="ECO:0007669"/>
    <property type="project" value="UniProtKB-KW"/>
</dbReference>
<dbReference type="PRINTS" id="PR00469">
    <property type="entry name" value="PNDRDTASEII"/>
</dbReference>
<dbReference type="PANTHER" id="PTHR48105">
    <property type="entry name" value="THIOREDOXIN REDUCTASE 1-RELATED-RELATED"/>
    <property type="match status" value="1"/>
</dbReference>